<reference evidence="1 2" key="1">
    <citation type="journal article" date="2014" name="Am. J. Bot.">
        <title>Genome assembly and annotation for red clover (Trifolium pratense; Fabaceae).</title>
        <authorList>
            <person name="Istvanek J."/>
            <person name="Jaros M."/>
            <person name="Krenek A."/>
            <person name="Repkova J."/>
        </authorList>
    </citation>
    <scope>NUCLEOTIDE SEQUENCE [LARGE SCALE GENOMIC DNA]</scope>
    <source>
        <strain evidence="2">cv. Tatra</strain>
        <tissue evidence="1">Young leaves</tissue>
    </source>
</reference>
<reference evidence="1 2" key="2">
    <citation type="journal article" date="2017" name="Front. Plant Sci.">
        <title>Gene Classification and Mining of Molecular Markers Useful in Red Clover (Trifolium pratense) Breeding.</title>
        <authorList>
            <person name="Istvanek J."/>
            <person name="Dluhosova J."/>
            <person name="Dluhos P."/>
            <person name="Patkova L."/>
            <person name="Nedelnik J."/>
            <person name="Repkova J."/>
        </authorList>
    </citation>
    <scope>NUCLEOTIDE SEQUENCE [LARGE SCALE GENOMIC DNA]</scope>
    <source>
        <strain evidence="2">cv. Tatra</strain>
        <tissue evidence="1">Young leaves</tissue>
    </source>
</reference>
<evidence type="ECO:0000313" key="2">
    <source>
        <dbReference type="Proteomes" id="UP000236291"/>
    </source>
</evidence>
<dbReference type="Proteomes" id="UP000236291">
    <property type="component" value="Unassembled WGS sequence"/>
</dbReference>
<dbReference type="ExpressionAtlas" id="A0A2K3NFK4">
    <property type="expression patterns" value="baseline"/>
</dbReference>
<accession>A0A2K3NFK4</accession>
<feature type="non-terminal residue" evidence="1">
    <location>
        <position position="68"/>
    </location>
</feature>
<gene>
    <name evidence="1" type="ORF">L195_g025108</name>
</gene>
<comment type="caution">
    <text evidence="1">The sequence shown here is derived from an EMBL/GenBank/DDBJ whole genome shotgun (WGS) entry which is preliminary data.</text>
</comment>
<name>A0A2K3NFK4_TRIPR</name>
<evidence type="ECO:0000313" key="1">
    <source>
        <dbReference type="EMBL" id="PNY01806.1"/>
    </source>
</evidence>
<dbReference type="AlphaFoldDB" id="A0A2K3NFK4"/>
<dbReference type="EMBL" id="ASHM01020560">
    <property type="protein sequence ID" value="PNY01806.1"/>
    <property type="molecule type" value="Genomic_DNA"/>
</dbReference>
<sequence>MFSPSAPFPSTILPSSSGMMPHEQAVHAVSYPSSSFAAQYFPTSVLLQEHRDEYKPLLHMYKEDKTSQ</sequence>
<protein>
    <submittedName>
        <fullName evidence="1">RNA polymerase sigma factor rpoD</fullName>
    </submittedName>
</protein>
<organism evidence="1 2">
    <name type="scientific">Trifolium pratense</name>
    <name type="common">Red clover</name>
    <dbReference type="NCBI Taxonomy" id="57577"/>
    <lineage>
        <taxon>Eukaryota</taxon>
        <taxon>Viridiplantae</taxon>
        <taxon>Streptophyta</taxon>
        <taxon>Embryophyta</taxon>
        <taxon>Tracheophyta</taxon>
        <taxon>Spermatophyta</taxon>
        <taxon>Magnoliopsida</taxon>
        <taxon>eudicotyledons</taxon>
        <taxon>Gunneridae</taxon>
        <taxon>Pentapetalae</taxon>
        <taxon>rosids</taxon>
        <taxon>fabids</taxon>
        <taxon>Fabales</taxon>
        <taxon>Fabaceae</taxon>
        <taxon>Papilionoideae</taxon>
        <taxon>50 kb inversion clade</taxon>
        <taxon>NPAAA clade</taxon>
        <taxon>Hologalegina</taxon>
        <taxon>IRL clade</taxon>
        <taxon>Trifolieae</taxon>
        <taxon>Trifolium</taxon>
    </lineage>
</organism>
<proteinExistence type="predicted"/>